<reference evidence="5 6" key="1">
    <citation type="journal article" date="2023" name="G3 (Bethesda)">
        <title>A chromosome-level genome assembly of Zasmidium syzygii isolated from banana leaves.</title>
        <authorList>
            <person name="van Westerhoven A.C."/>
            <person name="Mehrabi R."/>
            <person name="Talebi R."/>
            <person name="Steentjes M.B.F."/>
            <person name="Corcolon B."/>
            <person name="Chong P.A."/>
            <person name="Kema G.H.J."/>
            <person name="Seidl M.F."/>
        </authorList>
    </citation>
    <scope>NUCLEOTIDE SEQUENCE [LARGE SCALE GENOMIC DNA]</scope>
    <source>
        <strain evidence="5 6">P124</strain>
    </source>
</reference>
<dbReference type="InterPro" id="IPR036322">
    <property type="entry name" value="WD40_repeat_dom_sf"/>
</dbReference>
<comment type="similarity">
    <text evidence="3">Belongs to the THOC3 family.</text>
</comment>
<dbReference type="Gene3D" id="2.130.10.10">
    <property type="entry name" value="YVTN repeat-like/Quinoprotein amine dehydrogenase"/>
    <property type="match status" value="2"/>
</dbReference>
<dbReference type="SMART" id="SM00320">
    <property type="entry name" value="WD40"/>
    <property type="match status" value="4"/>
</dbReference>
<keyword evidence="1 4" id="KW-0853">WD repeat</keyword>
<evidence type="ECO:0000313" key="5">
    <source>
        <dbReference type="EMBL" id="KAK4506413.1"/>
    </source>
</evidence>
<evidence type="ECO:0000256" key="2">
    <source>
        <dbReference type="ARBA" id="ARBA00022737"/>
    </source>
</evidence>
<comment type="caution">
    <text evidence="5">The sequence shown here is derived from an EMBL/GenBank/DDBJ whole genome shotgun (WGS) entry which is preliminary data.</text>
</comment>
<feature type="repeat" description="WD" evidence="4">
    <location>
        <begin position="247"/>
        <end position="282"/>
    </location>
</feature>
<dbReference type="EMBL" id="JAXOVC010000001">
    <property type="protein sequence ID" value="KAK4506413.1"/>
    <property type="molecule type" value="Genomic_DNA"/>
</dbReference>
<keyword evidence="6" id="KW-1185">Reference proteome</keyword>
<dbReference type="InterPro" id="IPR015943">
    <property type="entry name" value="WD40/YVTN_repeat-like_dom_sf"/>
</dbReference>
<dbReference type="Proteomes" id="UP001305779">
    <property type="component" value="Unassembled WGS sequence"/>
</dbReference>
<evidence type="ECO:0000313" key="6">
    <source>
        <dbReference type="Proteomes" id="UP001305779"/>
    </source>
</evidence>
<dbReference type="PANTHER" id="PTHR22839">
    <property type="entry name" value="THO COMPLEX SUBUNIT 3 THO3"/>
    <property type="match status" value="1"/>
</dbReference>
<evidence type="ECO:0000256" key="1">
    <source>
        <dbReference type="ARBA" id="ARBA00022574"/>
    </source>
</evidence>
<gene>
    <name evidence="5" type="ORF">PRZ48_000143</name>
</gene>
<evidence type="ECO:0000256" key="4">
    <source>
        <dbReference type="PROSITE-ProRule" id="PRU00221"/>
    </source>
</evidence>
<keyword evidence="2" id="KW-0677">Repeat</keyword>
<dbReference type="PROSITE" id="PS00678">
    <property type="entry name" value="WD_REPEATS_1"/>
    <property type="match status" value="1"/>
</dbReference>
<dbReference type="InterPro" id="IPR019775">
    <property type="entry name" value="WD40_repeat_CS"/>
</dbReference>
<dbReference type="SUPFAM" id="SSF50978">
    <property type="entry name" value="WD40 repeat-like"/>
    <property type="match status" value="1"/>
</dbReference>
<protein>
    <recommendedName>
        <fullName evidence="7">THO complex subunit 3</fullName>
    </recommendedName>
</protein>
<proteinExistence type="inferred from homology"/>
<dbReference type="Pfam" id="PF00400">
    <property type="entry name" value="WD40"/>
    <property type="match status" value="3"/>
</dbReference>
<sequence length="372" mass="39906">MAPPPRPRPLRKDTTASAFKNKPVLFSETFKASTLVPNIKSVTWSPTGSMVAHSTGINIRAWNPDRPDVKNSTELRENVGKNGAHSSVIERLQFNPRNEGLLASTAADGLVKLWDVRLPGAGTGIVAGGGTAAGKGGVTPKAAEHKIGDKGLFLTWHPNGTELLTGRHDDVVTALDIRRSNIAIFDTATASNTNRYDIDTADRTPIKDKGNFNQMTFSNTGREVFATTSEGPVKILDYPSMTVLHTLYAHSSSTYSVQMSPTGNYLAVGGSDSLITLWDTTSWLATHVLTNHTCTVKDLSFSFDGNYLVAGSGTDGQRDGDKGLHIYHVDTGEMVHTVETANAPRDVAWHPLRYAVAYSGDPGGLKLAGSMT</sequence>
<dbReference type="InterPro" id="IPR040132">
    <property type="entry name" value="Tex1/THOC3"/>
</dbReference>
<evidence type="ECO:0008006" key="7">
    <source>
        <dbReference type="Google" id="ProtNLM"/>
    </source>
</evidence>
<organism evidence="5 6">
    <name type="scientific">Zasmidium cellare</name>
    <name type="common">Wine cellar mold</name>
    <name type="synonym">Racodium cellare</name>
    <dbReference type="NCBI Taxonomy" id="395010"/>
    <lineage>
        <taxon>Eukaryota</taxon>
        <taxon>Fungi</taxon>
        <taxon>Dikarya</taxon>
        <taxon>Ascomycota</taxon>
        <taxon>Pezizomycotina</taxon>
        <taxon>Dothideomycetes</taxon>
        <taxon>Dothideomycetidae</taxon>
        <taxon>Mycosphaerellales</taxon>
        <taxon>Mycosphaerellaceae</taxon>
        <taxon>Zasmidium</taxon>
    </lineage>
</organism>
<dbReference type="PANTHER" id="PTHR22839:SF0">
    <property type="entry name" value="THO COMPLEX SUBUNIT 3"/>
    <property type="match status" value="1"/>
</dbReference>
<name>A0ABR0EZ96_ZASCE</name>
<dbReference type="PROSITE" id="PS50082">
    <property type="entry name" value="WD_REPEATS_2"/>
    <property type="match status" value="2"/>
</dbReference>
<feature type="repeat" description="WD" evidence="4">
    <location>
        <begin position="82"/>
        <end position="117"/>
    </location>
</feature>
<evidence type="ECO:0000256" key="3">
    <source>
        <dbReference type="ARBA" id="ARBA00046343"/>
    </source>
</evidence>
<dbReference type="PROSITE" id="PS50294">
    <property type="entry name" value="WD_REPEATS_REGION"/>
    <property type="match status" value="2"/>
</dbReference>
<accession>A0ABR0EZ96</accession>
<dbReference type="InterPro" id="IPR001680">
    <property type="entry name" value="WD40_rpt"/>
</dbReference>